<dbReference type="PROSITE" id="PS00676">
    <property type="entry name" value="SIGMA54_INTERACT_2"/>
    <property type="match status" value="1"/>
</dbReference>
<dbReference type="InterPro" id="IPR009057">
    <property type="entry name" value="Homeodomain-like_sf"/>
</dbReference>
<dbReference type="SMART" id="SM00382">
    <property type="entry name" value="AAA"/>
    <property type="match status" value="1"/>
</dbReference>
<dbReference type="EMBL" id="FLMQ01000056">
    <property type="protein sequence ID" value="SBP88417.1"/>
    <property type="molecule type" value="Genomic_DNA"/>
</dbReference>
<dbReference type="FunFam" id="3.40.50.2300:FF:000018">
    <property type="entry name" value="DNA-binding transcriptional regulator NtrC"/>
    <property type="match status" value="1"/>
</dbReference>
<dbReference type="GO" id="GO:0005524">
    <property type="term" value="F:ATP binding"/>
    <property type="evidence" value="ECO:0007669"/>
    <property type="project" value="UniProtKB-KW"/>
</dbReference>
<dbReference type="Pfam" id="PF00072">
    <property type="entry name" value="Response_reg"/>
    <property type="match status" value="1"/>
</dbReference>
<protein>
    <submittedName>
        <fullName evidence="11">Putative DNA-binding response regulator in two-component system</fullName>
    </submittedName>
</protein>
<dbReference type="InterPro" id="IPR027417">
    <property type="entry name" value="P-loop_NTPase"/>
</dbReference>
<accession>A0A238D530</accession>
<dbReference type="PROSITE" id="PS50045">
    <property type="entry name" value="SIGMA54_INTERACT_4"/>
    <property type="match status" value="1"/>
</dbReference>
<dbReference type="Gene3D" id="3.40.50.300">
    <property type="entry name" value="P-loop containing nucleotide triphosphate hydrolases"/>
    <property type="match status" value="1"/>
</dbReference>
<dbReference type="InterPro" id="IPR058031">
    <property type="entry name" value="AAA_lid_NorR"/>
</dbReference>
<evidence type="ECO:0000256" key="3">
    <source>
        <dbReference type="ARBA" id="ARBA00022840"/>
    </source>
</evidence>
<dbReference type="Gene3D" id="1.10.10.60">
    <property type="entry name" value="Homeodomain-like"/>
    <property type="match status" value="1"/>
</dbReference>
<evidence type="ECO:0000259" key="10">
    <source>
        <dbReference type="PROSITE" id="PS50110"/>
    </source>
</evidence>
<reference evidence="11 12" key="1">
    <citation type="submission" date="2016-06" db="EMBL/GenBank/DDBJ databases">
        <authorList>
            <person name="Kjaerup R.B."/>
            <person name="Dalgaard T.S."/>
            <person name="Juul-Madsen H.R."/>
        </authorList>
    </citation>
    <scope>NUCLEOTIDE SEQUENCE [LARGE SCALE GENOMIC DNA]</scope>
    <source>
        <strain evidence="11 12">DSM 16361</strain>
    </source>
</reference>
<dbReference type="PROSITE" id="PS00688">
    <property type="entry name" value="SIGMA54_INTERACT_3"/>
    <property type="match status" value="1"/>
</dbReference>
<name>A0A238D530_THIDL</name>
<evidence type="ECO:0000256" key="8">
    <source>
        <dbReference type="PROSITE-ProRule" id="PRU00169"/>
    </source>
</evidence>
<dbReference type="InterPro" id="IPR003593">
    <property type="entry name" value="AAA+_ATPase"/>
</dbReference>
<dbReference type="Gene3D" id="1.10.8.60">
    <property type="match status" value="1"/>
</dbReference>
<keyword evidence="7" id="KW-0804">Transcription</keyword>
<keyword evidence="4" id="KW-0902">Two-component regulatory system</keyword>
<evidence type="ECO:0000313" key="11">
    <source>
        <dbReference type="EMBL" id="SBP88417.1"/>
    </source>
</evidence>
<evidence type="ECO:0000256" key="2">
    <source>
        <dbReference type="ARBA" id="ARBA00022741"/>
    </source>
</evidence>
<sequence>MALRHGEPRGGGVAMNTATSVLVVDDDADLLRLLGMRLQSSGYRPITVASGEEALARLAVSRPRAVITDLRMQGMDGMALFERIHAADPSLPVIILTAHGTIPDAVAAAQNGVFGYLTKPFEAPELLALLARAVGSGSPETGKPARVRFPDIVTVSPLMNALLDEVALVGASEASVLIQGESGTGKEMLARAVHQASMRKRGPFVAINCAAIPEALLESELFGHAKGAFTGAETSRKGLFQTAQGGTVFLDEIGDMPIALQAKLLRVLQEREVRPVGASQSVPVDVRIVSATHRDLEAAIAEQQFREDLYYRLNVVNLHIPPLRERREDIGPLAQHFVDLLAKKHGRRIIGFVPDALDLLMRADWPGNIRQLMNVVEQCCALCTTVRIPAALVTRALRNKPTEILSYAEAKDHFERDYLVNLMKLTGGQVTEAARLAQRNRTEFYRLLQKHALSPALFKSLD</sequence>
<keyword evidence="12" id="KW-1185">Reference proteome</keyword>
<feature type="modified residue" description="4-aspartylphosphate" evidence="8">
    <location>
        <position position="69"/>
    </location>
</feature>
<dbReference type="PROSITE" id="PS50110">
    <property type="entry name" value="RESPONSE_REGULATORY"/>
    <property type="match status" value="1"/>
</dbReference>
<dbReference type="InterPro" id="IPR002078">
    <property type="entry name" value="Sigma_54_int"/>
</dbReference>
<gene>
    <name evidence="11" type="primary">yfhA</name>
    <name evidence="11" type="ORF">THIARS_70037</name>
</gene>
<keyword evidence="3" id="KW-0067">ATP-binding</keyword>
<dbReference type="PANTHER" id="PTHR32071:SF116">
    <property type="entry name" value="TRANSCRIPTIONAL REGULATORY PROTEIN GLRR"/>
    <property type="match status" value="1"/>
</dbReference>
<dbReference type="GO" id="GO:0000160">
    <property type="term" value="P:phosphorelay signal transduction system"/>
    <property type="evidence" value="ECO:0007669"/>
    <property type="project" value="UniProtKB-KW"/>
</dbReference>
<evidence type="ECO:0000256" key="1">
    <source>
        <dbReference type="ARBA" id="ARBA00022553"/>
    </source>
</evidence>
<dbReference type="GO" id="GO:0006355">
    <property type="term" value="P:regulation of DNA-templated transcription"/>
    <property type="evidence" value="ECO:0007669"/>
    <property type="project" value="InterPro"/>
</dbReference>
<evidence type="ECO:0000259" key="9">
    <source>
        <dbReference type="PROSITE" id="PS50045"/>
    </source>
</evidence>
<dbReference type="PANTHER" id="PTHR32071">
    <property type="entry name" value="TRANSCRIPTIONAL REGULATORY PROTEIN"/>
    <property type="match status" value="1"/>
</dbReference>
<evidence type="ECO:0000313" key="12">
    <source>
        <dbReference type="Proteomes" id="UP000214566"/>
    </source>
</evidence>
<dbReference type="InterPro" id="IPR025944">
    <property type="entry name" value="Sigma_54_int_dom_CS"/>
</dbReference>
<dbReference type="FunFam" id="3.40.50.300:FF:000006">
    <property type="entry name" value="DNA-binding transcriptional regulator NtrC"/>
    <property type="match status" value="1"/>
</dbReference>
<evidence type="ECO:0000256" key="4">
    <source>
        <dbReference type="ARBA" id="ARBA00023012"/>
    </source>
</evidence>
<dbReference type="Pfam" id="PF00158">
    <property type="entry name" value="Sigma54_activat"/>
    <property type="match status" value="1"/>
</dbReference>
<proteinExistence type="predicted"/>
<keyword evidence="6 11" id="KW-0238">DNA-binding</keyword>
<dbReference type="SUPFAM" id="SSF52172">
    <property type="entry name" value="CheY-like"/>
    <property type="match status" value="1"/>
</dbReference>
<dbReference type="GO" id="GO:0003677">
    <property type="term" value="F:DNA binding"/>
    <property type="evidence" value="ECO:0007669"/>
    <property type="project" value="UniProtKB-KW"/>
</dbReference>
<dbReference type="InterPro" id="IPR001789">
    <property type="entry name" value="Sig_transdc_resp-reg_receiver"/>
</dbReference>
<dbReference type="SUPFAM" id="SSF46689">
    <property type="entry name" value="Homeodomain-like"/>
    <property type="match status" value="1"/>
</dbReference>
<feature type="domain" description="Sigma-54 factor interaction" evidence="9">
    <location>
        <begin position="152"/>
        <end position="381"/>
    </location>
</feature>
<dbReference type="SMART" id="SM00448">
    <property type="entry name" value="REC"/>
    <property type="match status" value="1"/>
</dbReference>
<evidence type="ECO:0000256" key="7">
    <source>
        <dbReference type="ARBA" id="ARBA00023163"/>
    </source>
</evidence>
<keyword evidence="2" id="KW-0547">Nucleotide-binding</keyword>
<feature type="domain" description="Response regulatory" evidence="10">
    <location>
        <begin position="20"/>
        <end position="134"/>
    </location>
</feature>
<keyword evidence="5" id="KW-0805">Transcription regulation</keyword>
<dbReference type="CDD" id="cd00009">
    <property type="entry name" value="AAA"/>
    <property type="match status" value="1"/>
</dbReference>
<dbReference type="Proteomes" id="UP000214566">
    <property type="component" value="Unassembled WGS sequence"/>
</dbReference>
<dbReference type="InterPro" id="IPR025943">
    <property type="entry name" value="Sigma_54_int_dom_ATP-bd_2"/>
</dbReference>
<dbReference type="Gene3D" id="3.40.50.2300">
    <property type="match status" value="1"/>
</dbReference>
<dbReference type="PROSITE" id="PS00675">
    <property type="entry name" value="SIGMA54_INTERACT_1"/>
    <property type="match status" value="1"/>
</dbReference>
<dbReference type="InterPro" id="IPR025662">
    <property type="entry name" value="Sigma_54_int_dom_ATP-bd_1"/>
</dbReference>
<keyword evidence="1 8" id="KW-0597">Phosphoprotein</keyword>
<dbReference type="AlphaFoldDB" id="A0A238D530"/>
<evidence type="ECO:0000256" key="6">
    <source>
        <dbReference type="ARBA" id="ARBA00023125"/>
    </source>
</evidence>
<organism evidence="11 12">
    <name type="scientific">Thiomonas delicata</name>
    <name type="common">Thiomonas cuprina</name>
    <dbReference type="NCBI Taxonomy" id="364030"/>
    <lineage>
        <taxon>Bacteria</taxon>
        <taxon>Pseudomonadati</taxon>
        <taxon>Pseudomonadota</taxon>
        <taxon>Betaproteobacteria</taxon>
        <taxon>Burkholderiales</taxon>
        <taxon>Thiomonas</taxon>
    </lineage>
</organism>
<dbReference type="InterPro" id="IPR011006">
    <property type="entry name" value="CheY-like_superfamily"/>
</dbReference>
<evidence type="ECO:0000256" key="5">
    <source>
        <dbReference type="ARBA" id="ARBA00023015"/>
    </source>
</evidence>
<dbReference type="SUPFAM" id="SSF52540">
    <property type="entry name" value="P-loop containing nucleoside triphosphate hydrolases"/>
    <property type="match status" value="1"/>
</dbReference>
<dbReference type="Pfam" id="PF25601">
    <property type="entry name" value="AAA_lid_14"/>
    <property type="match status" value="1"/>
</dbReference>